<gene>
    <name evidence="2" type="ORF">ACFSAU_12865</name>
</gene>
<feature type="non-terminal residue" evidence="2">
    <location>
        <position position="1"/>
    </location>
</feature>
<evidence type="ECO:0000313" key="2">
    <source>
        <dbReference type="EMBL" id="MFD1568382.1"/>
    </source>
</evidence>
<dbReference type="InterPro" id="IPR018645">
    <property type="entry name" value="OapC-like"/>
</dbReference>
<evidence type="ECO:0000256" key="1">
    <source>
        <dbReference type="SAM" id="MobiDB-lite"/>
    </source>
</evidence>
<accession>A0ABD6BUT9</accession>
<dbReference type="AlphaFoldDB" id="A0ABD6BUT9"/>
<organism evidence="2 3">
    <name type="scientific">Halolamina litorea</name>
    <dbReference type="NCBI Taxonomy" id="1515593"/>
    <lineage>
        <taxon>Archaea</taxon>
        <taxon>Methanobacteriati</taxon>
        <taxon>Methanobacteriota</taxon>
        <taxon>Stenosarchaea group</taxon>
        <taxon>Halobacteria</taxon>
        <taxon>Halobacteriales</taxon>
        <taxon>Haloferacaceae</taxon>
    </lineage>
</organism>
<dbReference type="Pfam" id="PF09845">
    <property type="entry name" value="OapC"/>
    <property type="match status" value="1"/>
</dbReference>
<dbReference type="EMBL" id="JBHUCZ010000011">
    <property type="protein sequence ID" value="MFD1568382.1"/>
    <property type="molecule type" value="Genomic_DNA"/>
</dbReference>
<dbReference type="Proteomes" id="UP001597139">
    <property type="component" value="Unassembled WGS sequence"/>
</dbReference>
<evidence type="ECO:0000313" key="3">
    <source>
        <dbReference type="Proteomes" id="UP001597139"/>
    </source>
</evidence>
<proteinExistence type="predicted"/>
<sequence length="118" mass="12763">QARGTPQGPPTDPPASEESEAFDISGAVGPDDGEPVEKQPVGGATGEPAEPVTDDDTDLAALREELNDQFESIKITAPGQYELNLMELYDRKEYIISLQEDGRYVIEMADSYGIDDDS</sequence>
<protein>
    <submittedName>
        <fullName evidence="2">Zn-ribbon containing protein</fullName>
    </submittedName>
</protein>
<keyword evidence="3" id="KW-1185">Reference proteome</keyword>
<comment type="caution">
    <text evidence="2">The sequence shown here is derived from an EMBL/GenBank/DDBJ whole genome shotgun (WGS) entry which is preliminary data.</text>
</comment>
<feature type="region of interest" description="Disordered" evidence="1">
    <location>
        <begin position="1"/>
        <end position="55"/>
    </location>
</feature>
<name>A0ABD6BUT9_9EURY</name>
<dbReference type="RefSeq" id="WP_379822328.1">
    <property type="nucleotide sequence ID" value="NZ_JBHUCZ010000011.1"/>
</dbReference>
<reference evidence="2 3" key="1">
    <citation type="journal article" date="2019" name="Int. J. Syst. Evol. Microbiol.">
        <title>The Global Catalogue of Microorganisms (GCM) 10K type strain sequencing project: providing services to taxonomists for standard genome sequencing and annotation.</title>
        <authorList>
            <consortium name="The Broad Institute Genomics Platform"/>
            <consortium name="The Broad Institute Genome Sequencing Center for Infectious Disease"/>
            <person name="Wu L."/>
            <person name="Ma J."/>
        </authorList>
    </citation>
    <scope>NUCLEOTIDE SEQUENCE [LARGE SCALE GENOMIC DNA]</scope>
    <source>
        <strain evidence="2 3">CGMCC 1.12859</strain>
    </source>
</reference>